<evidence type="ECO:0000256" key="1">
    <source>
        <dbReference type="SAM" id="MobiDB-lite"/>
    </source>
</evidence>
<dbReference type="Proteomes" id="UP001363622">
    <property type="component" value="Unassembled WGS sequence"/>
</dbReference>
<keyword evidence="2" id="KW-1133">Transmembrane helix</keyword>
<proteinExistence type="predicted"/>
<comment type="caution">
    <text evidence="3">The sequence shown here is derived from an EMBL/GenBank/DDBJ whole genome shotgun (WGS) entry which is preliminary data.</text>
</comment>
<feature type="transmembrane region" description="Helical" evidence="2">
    <location>
        <begin position="28"/>
        <end position="46"/>
    </location>
</feature>
<keyword evidence="4" id="KW-1185">Reference proteome</keyword>
<name>A0ABR1KN16_9PEZI</name>
<accession>A0ABR1KN16</accession>
<evidence type="ECO:0000313" key="4">
    <source>
        <dbReference type="Proteomes" id="UP001363622"/>
    </source>
</evidence>
<evidence type="ECO:0000313" key="3">
    <source>
        <dbReference type="EMBL" id="KAK7517700.1"/>
    </source>
</evidence>
<feature type="region of interest" description="Disordered" evidence="1">
    <location>
        <begin position="57"/>
        <end position="76"/>
    </location>
</feature>
<keyword evidence="2" id="KW-0472">Membrane</keyword>
<keyword evidence="2" id="KW-0812">Transmembrane</keyword>
<sequence>MLASSFRRLDGLAAQHGKRQSRCVRLPARRFFVVVVVVVVVVVRFISEGRDARTRGGREMLHVSPGRKADSPTNSASDVAAYCQADGGHENEDSTMGGSGGGMGGGNGNAATNGAMPDVCISEPIMLLEN</sequence>
<organism evidence="3 4">
    <name type="scientific">Phyllosticta citriasiana</name>
    <dbReference type="NCBI Taxonomy" id="595635"/>
    <lineage>
        <taxon>Eukaryota</taxon>
        <taxon>Fungi</taxon>
        <taxon>Dikarya</taxon>
        <taxon>Ascomycota</taxon>
        <taxon>Pezizomycotina</taxon>
        <taxon>Dothideomycetes</taxon>
        <taxon>Dothideomycetes incertae sedis</taxon>
        <taxon>Botryosphaeriales</taxon>
        <taxon>Phyllostictaceae</taxon>
        <taxon>Phyllosticta</taxon>
    </lineage>
</organism>
<reference evidence="3 4" key="1">
    <citation type="submission" date="2024-04" db="EMBL/GenBank/DDBJ databases">
        <title>Phyllosticta paracitricarpa is synonymous to the EU quarantine fungus P. citricarpa based on phylogenomic analyses.</title>
        <authorList>
            <consortium name="Lawrence Berkeley National Laboratory"/>
            <person name="Van Ingen-Buijs V.A."/>
            <person name="Van Westerhoven A.C."/>
            <person name="Haridas S."/>
            <person name="Skiadas P."/>
            <person name="Martin F."/>
            <person name="Groenewald J.Z."/>
            <person name="Crous P.W."/>
            <person name="Seidl M.F."/>
        </authorList>
    </citation>
    <scope>NUCLEOTIDE SEQUENCE [LARGE SCALE GENOMIC DNA]</scope>
    <source>
        <strain evidence="3 4">CBS 123371</strain>
    </source>
</reference>
<feature type="region of interest" description="Disordered" evidence="1">
    <location>
        <begin position="84"/>
        <end position="104"/>
    </location>
</feature>
<protein>
    <submittedName>
        <fullName evidence="3">Uncharacterized protein</fullName>
    </submittedName>
</protein>
<dbReference type="EMBL" id="JBBPHU010000005">
    <property type="protein sequence ID" value="KAK7517700.1"/>
    <property type="molecule type" value="Genomic_DNA"/>
</dbReference>
<gene>
    <name evidence="3" type="ORF">IWZ03DRAFT_359763</name>
</gene>
<evidence type="ECO:0000256" key="2">
    <source>
        <dbReference type="SAM" id="Phobius"/>
    </source>
</evidence>